<gene>
    <name evidence="4" type="ORF">Lwal_0035</name>
</gene>
<feature type="domain" description="Outer membrane protein beta-barrel" evidence="3">
    <location>
        <begin position="39"/>
        <end position="248"/>
    </location>
</feature>
<dbReference type="EMBL" id="LNZB01000001">
    <property type="protein sequence ID" value="KTD83127.1"/>
    <property type="molecule type" value="Genomic_DNA"/>
</dbReference>
<dbReference type="InterPro" id="IPR027385">
    <property type="entry name" value="Beta-barrel_OMP"/>
</dbReference>
<feature type="signal peptide" evidence="2">
    <location>
        <begin position="1"/>
        <end position="19"/>
    </location>
</feature>
<keyword evidence="1 2" id="KW-0732">Signal</keyword>
<dbReference type="InterPro" id="IPR011250">
    <property type="entry name" value="OMP/PagP_B-barrel"/>
</dbReference>
<protein>
    <recommendedName>
        <fullName evidence="3">Outer membrane protein beta-barrel domain-containing protein</fullName>
    </recommendedName>
</protein>
<dbReference type="AlphaFoldDB" id="A0A0W1AP65"/>
<dbReference type="RefSeq" id="WP_058478913.1">
    <property type="nucleotide sequence ID" value="NZ_CAAAIQ010000028.1"/>
</dbReference>
<organism evidence="4 5">
    <name type="scientific">Legionella waltersii</name>
    <dbReference type="NCBI Taxonomy" id="66969"/>
    <lineage>
        <taxon>Bacteria</taxon>
        <taxon>Pseudomonadati</taxon>
        <taxon>Pseudomonadota</taxon>
        <taxon>Gammaproteobacteria</taxon>
        <taxon>Legionellales</taxon>
        <taxon>Legionellaceae</taxon>
        <taxon>Legionella</taxon>
    </lineage>
</organism>
<dbReference type="Proteomes" id="UP000054729">
    <property type="component" value="Unassembled WGS sequence"/>
</dbReference>
<feature type="chain" id="PRO_5006919950" description="Outer membrane protein beta-barrel domain-containing protein" evidence="2">
    <location>
        <begin position="20"/>
        <end position="252"/>
    </location>
</feature>
<proteinExistence type="predicted"/>
<accession>A0A0W1AP65</accession>
<evidence type="ECO:0000313" key="4">
    <source>
        <dbReference type="EMBL" id="KTD83127.1"/>
    </source>
</evidence>
<reference evidence="4 5" key="1">
    <citation type="submission" date="2015-11" db="EMBL/GenBank/DDBJ databases">
        <title>Genomic analysis of 38 Legionella species identifies large and diverse effector repertoires.</title>
        <authorList>
            <person name="Burstein D."/>
            <person name="Amaro F."/>
            <person name="Zusman T."/>
            <person name="Lifshitz Z."/>
            <person name="Cohen O."/>
            <person name="Gilbert J.A."/>
            <person name="Pupko T."/>
            <person name="Shuman H.A."/>
            <person name="Segal G."/>
        </authorList>
    </citation>
    <scope>NUCLEOTIDE SEQUENCE [LARGE SCALE GENOMIC DNA]</scope>
    <source>
        <strain evidence="4 5">ATCC 51914</strain>
    </source>
</reference>
<dbReference type="Pfam" id="PF13505">
    <property type="entry name" value="OMP_b-brl"/>
    <property type="match status" value="1"/>
</dbReference>
<sequence>MRYKRIIFALLVTTAPVYSGVSGEKTSNSYKTFYFGANVSADVTHLKTTMTDISLASGLVTRSGFNAMSNISSDGGGFFGIGKRFCNRFYAGLEAFFDVNDNNAKVEVFDANTNNIDGLVKVNFYAKHTYDVGISLLPGFFVNDRSLFYARVGFVNGEFVMKGSGFAVFPTSAGQQVPFNFSRNVYGAQLGAGLETQLSETVYLRAEWDFNRYKSFQETVLKRTGQREGDLIFSNPRVNQFKFGLNWHLDHV</sequence>
<keyword evidence="5" id="KW-1185">Reference proteome</keyword>
<dbReference type="SUPFAM" id="SSF56925">
    <property type="entry name" value="OMPA-like"/>
    <property type="match status" value="1"/>
</dbReference>
<evidence type="ECO:0000256" key="2">
    <source>
        <dbReference type="SAM" id="SignalP"/>
    </source>
</evidence>
<name>A0A0W1AP65_9GAMM</name>
<dbReference type="OrthoDB" id="5636097at2"/>
<comment type="caution">
    <text evidence="4">The sequence shown here is derived from an EMBL/GenBank/DDBJ whole genome shotgun (WGS) entry which is preliminary data.</text>
</comment>
<dbReference type="PATRIC" id="fig|66969.6.peg.37"/>
<evidence type="ECO:0000259" key="3">
    <source>
        <dbReference type="Pfam" id="PF13505"/>
    </source>
</evidence>
<evidence type="ECO:0000313" key="5">
    <source>
        <dbReference type="Proteomes" id="UP000054729"/>
    </source>
</evidence>
<evidence type="ECO:0000256" key="1">
    <source>
        <dbReference type="ARBA" id="ARBA00022729"/>
    </source>
</evidence>
<dbReference type="STRING" id="66969.Lwal_0035"/>